<proteinExistence type="predicted"/>
<evidence type="ECO:0000313" key="3">
    <source>
        <dbReference type="EMBL" id="MDY4301450.1"/>
    </source>
</evidence>
<keyword evidence="4" id="KW-1185">Reference proteome</keyword>
<organism evidence="3 4">
    <name type="scientific">Pseudomonas salmasensis</name>
    <dbReference type="NCBI Taxonomy" id="2745514"/>
    <lineage>
        <taxon>Bacteria</taxon>
        <taxon>Pseudomonadati</taxon>
        <taxon>Pseudomonadota</taxon>
        <taxon>Gammaproteobacteria</taxon>
        <taxon>Pseudomonadales</taxon>
        <taxon>Pseudomonadaceae</taxon>
        <taxon>Pseudomonas</taxon>
    </lineage>
</organism>
<protein>
    <submittedName>
        <fullName evidence="3">PDZ domain-containing protein</fullName>
    </submittedName>
</protein>
<dbReference type="EMBL" id="JAXGGE010000001">
    <property type="protein sequence ID" value="MDY4301450.1"/>
    <property type="molecule type" value="Genomic_DNA"/>
</dbReference>
<dbReference type="InterPro" id="IPR036034">
    <property type="entry name" value="PDZ_sf"/>
</dbReference>
<dbReference type="Gene3D" id="2.30.42.10">
    <property type="match status" value="1"/>
</dbReference>
<evidence type="ECO:0000259" key="2">
    <source>
        <dbReference type="SMART" id="SM00228"/>
    </source>
</evidence>
<evidence type="ECO:0000256" key="1">
    <source>
        <dbReference type="SAM" id="SignalP"/>
    </source>
</evidence>
<sequence length="274" mass="29942">MKRTATKIIFLILSYSILSGCVNNNPYTAHYTSVNGVTAENIDKFRYGAPPETPLIDNVSPEQGQERLGMWERKSYMAIGASSFNSAQTIPAHLAVLQGKLVKADLVVIRNPEYSGSYATSTAVMRPSTTTTEGSAVLVGADGQKNAVIKGNKTTYTTTTDYVPTTEHRANYAAIYYIKQRSIFGARTADLTTQERQERQSNFGAKTTIVVDDSPAYNADVLPGDILEELDGERIKNANHLGSLLEEKAGKTVQLTLSRNGKKVKKTITLNKIL</sequence>
<comment type="caution">
    <text evidence="3">The sequence shown here is derived from an EMBL/GenBank/DDBJ whole genome shotgun (WGS) entry which is preliminary data.</text>
</comment>
<dbReference type="Proteomes" id="UP001277967">
    <property type="component" value="Unassembled WGS sequence"/>
</dbReference>
<feature type="signal peptide" evidence="1">
    <location>
        <begin position="1"/>
        <end position="20"/>
    </location>
</feature>
<dbReference type="SUPFAM" id="SSF50156">
    <property type="entry name" value="PDZ domain-like"/>
    <property type="match status" value="1"/>
</dbReference>
<name>A0ABU5FJF3_9PSED</name>
<dbReference type="RefSeq" id="WP_320747914.1">
    <property type="nucleotide sequence ID" value="NZ_JAXGGE010000001.1"/>
</dbReference>
<feature type="domain" description="PDZ" evidence="2">
    <location>
        <begin position="182"/>
        <end position="261"/>
    </location>
</feature>
<accession>A0ABU5FJF3</accession>
<dbReference type="InterPro" id="IPR001478">
    <property type="entry name" value="PDZ"/>
</dbReference>
<keyword evidence="1" id="KW-0732">Signal</keyword>
<gene>
    <name evidence="3" type="ORF">SO486_15825</name>
</gene>
<evidence type="ECO:0000313" key="4">
    <source>
        <dbReference type="Proteomes" id="UP001277967"/>
    </source>
</evidence>
<dbReference type="Pfam" id="PF13180">
    <property type="entry name" value="PDZ_2"/>
    <property type="match status" value="1"/>
</dbReference>
<feature type="chain" id="PRO_5045372394" evidence="1">
    <location>
        <begin position="21"/>
        <end position="274"/>
    </location>
</feature>
<reference evidence="3 4" key="1">
    <citation type="submission" date="2023-11" db="EMBL/GenBank/DDBJ databases">
        <title>Genome sequence of Pseudomonas salmasensis Strain SLU99.</title>
        <authorList>
            <person name="Ghadamgahi F."/>
            <person name="Kalyandurg P.B."/>
            <person name="Catara V."/>
            <person name="Vetukuri R."/>
            <person name="Ghosh S."/>
        </authorList>
    </citation>
    <scope>NUCLEOTIDE SEQUENCE [LARGE SCALE GENOMIC DNA]</scope>
    <source>
        <strain evidence="3 4">SLU99</strain>
    </source>
</reference>
<dbReference type="SMART" id="SM00228">
    <property type="entry name" value="PDZ"/>
    <property type="match status" value="1"/>
</dbReference>
<dbReference type="PROSITE" id="PS51257">
    <property type="entry name" value="PROKAR_LIPOPROTEIN"/>
    <property type="match status" value="1"/>
</dbReference>